<sequence length="159" mass="17039">MVSTLLLGVLLNAFIFQAALSSPVPEVNAVSSAQRHTARQDEVLGFVPPPTYQPGWCGVHVTQYRPSEAAGHYRLDIIIKDNAGEEIGALNYADSSSDVSVGVTSSLPWVLILTAGASDYDAVLFAYAGQSWGSNDQQHHCNFGEYDRGARQGDCGFSC</sequence>
<keyword evidence="2" id="KW-1185">Reference proteome</keyword>
<evidence type="ECO:0000313" key="2">
    <source>
        <dbReference type="Proteomes" id="UP000799755"/>
    </source>
</evidence>
<evidence type="ECO:0000313" key="1">
    <source>
        <dbReference type="EMBL" id="KAF2465526.1"/>
    </source>
</evidence>
<gene>
    <name evidence="1" type="ORF">BDR25DRAFT_378688</name>
</gene>
<protein>
    <submittedName>
        <fullName evidence="1">Uncharacterized protein</fullName>
    </submittedName>
</protein>
<comment type="caution">
    <text evidence="1">The sequence shown here is derived from an EMBL/GenBank/DDBJ whole genome shotgun (WGS) entry which is preliminary data.</text>
</comment>
<dbReference type="EMBL" id="MU003529">
    <property type="protein sequence ID" value="KAF2465526.1"/>
    <property type="molecule type" value="Genomic_DNA"/>
</dbReference>
<name>A0ACB6QF27_9PLEO</name>
<organism evidence="1 2">
    <name type="scientific">Lindgomyces ingoldianus</name>
    <dbReference type="NCBI Taxonomy" id="673940"/>
    <lineage>
        <taxon>Eukaryota</taxon>
        <taxon>Fungi</taxon>
        <taxon>Dikarya</taxon>
        <taxon>Ascomycota</taxon>
        <taxon>Pezizomycotina</taxon>
        <taxon>Dothideomycetes</taxon>
        <taxon>Pleosporomycetidae</taxon>
        <taxon>Pleosporales</taxon>
        <taxon>Lindgomycetaceae</taxon>
        <taxon>Lindgomyces</taxon>
    </lineage>
</organism>
<dbReference type="Proteomes" id="UP000799755">
    <property type="component" value="Unassembled WGS sequence"/>
</dbReference>
<reference evidence="1" key="1">
    <citation type="journal article" date="2020" name="Stud. Mycol.">
        <title>101 Dothideomycetes genomes: a test case for predicting lifestyles and emergence of pathogens.</title>
        <authorList>
            <person name="Haridas S."/>
            <person name="Albert R."/>
            <person name="Binder M."/>
            <person name="Bloem J."/>
            <person name="Labutti K."/>
            <person name="Salamov A."/>
            <person name="Andreopoulos B."/>
            <person name="Baker S."/>
            <person name="Barry K."/>
            <person name="Bills G."/>
            <person name="Bluhm B."/>
            <person name="Cannon C."/>
            <person name="Castanera R."/>
            <person name="Culley D."/>
            <person name="Daum C."/>
            <person name="Ezra D."/>
            <person name="Gonzalez J."/>
            <person name="Henrissat B."/>
            <person name="Kuo A."/>
            <person name="Liang C."/>
            <person name="Lipzen A."/>
            <person name="Lutzoni F."/>
            <person name="Magnuson J."/>
            <person name="Mondo S."/>
            <person name="Nolan M."/>
            <person name="Ohm R."/>
            <person name="Pangilinan J."/>
            <person name="Park H.-J."/>
            <person name="Ramirez L."/>
            <person name="Alfaro M."/>
            <person name="Sun H."/>
            <person name="Tritt A."/>
            <person name="Yoshinaga Y."/>
            <person name="Zwiers L.-H."/>
            <person name="Turgeon B."/>
            <person name="Goodwin S."/>
            <person name="Spatafora J."/>
            <person name="Crous P."/>
            <person name="Grigoriev I."/>
        </authorList>
    </citation>
    <scope>NUCLEOTIDE SEQUENCE</scope>
    <source>
        <strain evidence="1">ATCC 200398</strain>
    </source>
</reference>
<accession>A0ACB6QF27</accession>
<proteinExistence type="predicted"/>